<dbReference type="InterPro" id="IPR017530">
    <property type="entry name" value="DCO2ase_PEP1"/>
</dbReference>
<comment type="caution">
    <text evidence="6">The sequence shown here is derived from an EMBL/GenBank/DDBJ whole genome shotgun (WGS) entry which is preliminary data.</text>
</comment>
<dbReference type="SUPFAM" id="SSF51419">
    <property type="entry name" value="PLP-binding barrel"/>
    <property type="match status" value="1"/>
</dbReference>
<dbReference type="RefSeq" id="WP_192505950.1">
    <property type="nucleotide sequence ID" value="NZ_AQGV01000009.1"/>
</dbReference>
<dbReference type="Pfam" id="PF00278">
    <property type="entry name" value="Orn_DAP_Arg_deC"/>
    <property type="match status" value="1"/>
</dbReference>
<evidence type="ECO:0000259" key="5">
    <source>
        <dbReference type="Pfam" id="PF02784"/>
    </source>
</evidence>
<proteinExistence type="inferred from homology"/>
<dbReference type="InterPro" id="IPR022643">
    <property type="entry name" value="De-COase2_C"/>
</dbReference>
<dbReference type="InterPro" id="IPR022644">
    <property type="entry name" value="De-COase2_N"/>
</dbReference>
<evidence type="ECO:0000259" key="4">
    <source>
        <dbReference type="Pfam" id="PF00278"/>
    </source>
</evidence>
<dbReference type="InterPro" id="IPR000183">
    <property type="entry name" value="Orn/DAP/Arg_de-COase"/>
</dbReference>
<dbReference type="InterPro" id="IPR009006">
    <property type="entry name" value="Ala_racemase/Decarboxylase_C"/>
</dbReference>
<dbReference type="PRINTS" id="PR01179">
    <property type="entry name" value="ODADCRBXLASE"/>
</dbReference>
<keyword evidence="2" id="KW-0663">Pyridoxal phosphate</keyword>
<dbReference type="PROSITE" id="PS00879">
    <property type="entry name" value="ODR_DC_2_2"/>
    <property type="match status" value="1"/>
</dbReference>
<dbReference type="Proteomes" id="UP000615755">
    <property type="component" value="Unassembled WGS sequence"/>
</dbReference>
<dbReference type="NCBIfam" id="TIGR03099">
    <property type="entry name" value="dCO2ase_PEP1"/>
    <property type="match status" value="1"/>
</dbReference>
<dbReference type="Pfam" id="PF02784">
    <property type="entry name" value="Orn_Arg_deC_N"/>
    <property type="match status" value="1"/>
</dbReference>
<protein>
    <submittedName>
        <fullName evidence="6">Diaminopimelate decarboxylase</fullName>
    </submittedName>
</protein>
<dbReference type="InterPro" id="IPR029066">
    <property type="entry name" value="PLP-binding_barrel"/>
</dbReference>
<feature type="domain" description="Orn/DAP/Arg decarboxylase 2 C-terminal" evidence="4">
    <location>
        <begin position="44"/>
        <end position="392"/>
    </location>
</feature>
<evidence type="ECO:0000313" key="7">
    <source>
        <dbReference type="Proteomes" id="UP000615755"/>
    </source>
</evidence>
<sequence length="414" mass="45588">MNHVVTPANMFPQGSLFDTVMSKTFKVGRYTLADLIELAGQTPFYVYDKEKLGERIAYLRRVMPDSLKIHYAMKANPMPAVVDFVAPRVDGLDIASHKELRVALASGISPEHISMAGPGKTDAELKAAICAGIVLHVESENELSRIYMLNESLNKPLKLALRVNPDFKVSGAGMQMGGGSQQFGIDAEIVSDVIKRHKCQSDIIGFHIFSGSQNLNITALEGIITQTFELANRLTQESGINIRHLNIGGGLGIPYFPGDEELDISHIAEVIRIELEKWHGTYPKCKVISELGRFIVGESGYYISKIIDKKVSREKTFLVVDGGMHHHLAVSGNFGQVIRKNYPVKVVSNSYSAEVEKVSIVGPLCTPLDLMASNMELQKADVGDYVIIYQSGAYGYTASPHHFLSHPMPIEFLI</sequence>
<dbReference type="PANTHER" id="PTHR43727">
    <property type="entry name" value="DIAMINOPIMELATE DECARBOXYLASE"/>
    <property type="match status" value="1"/>
</dbReference>
<dbReference type="Gene3D" id="2.40.37.10">
    <property type="entry name" value="Lyase, Ornithine Decarboxylase, Chain A, domain 1"/>
    <property type="match status" value="1"/>
</dbReference>
<dbReference type="SUPFAM" id="SSF50621">
    <property type="entry name" value="Alanine racemase C-terminal domain-like"/>
    <property type="match status" value="1"/>
</dbReference>
<organism evidence="6 7">
    <name type="scientific">Pseudoalteromonas aurantia 208</name>
    <dbReference type="NCBI Taxonomy" id="1314867"/>
    <lineage>
        <taxon>Bacteria</taxon>
        <taxon>Pseudomonadati</taxon>
        <taxon>Pseudomonadota</taxon>
        <taxon>Gammaproteobacteria</taxon>
        <taxon>Alteromonadales</taxon>
        <taxon>Pseudoalteromonadaceae</taxon>
        <taxon>Pseudoalteromonas</taxon>
    </lineage>
</organism>
<evidence type="ECO:0000313" key="6">
    <source>
        <dbReference type="EMBL" id="MBE0366409.1"/>
    </source>
</evidence>
<dbReference type="InterPro" id="IPR022657">
    <property type="entry name" value="De-COase2_CS"/>
</dbReference>
<evidence type="ECO:0000256" key="2">
    <source>
        <dbReference type="ARBA" id="ARBA00022898"/>
    </source>
</evidence>
<reference evidence="6 7" key="1">
    <citation type="submission" date="2015-03" db="EMBL/GenBank/DDBJ databases">
        <title>Genome sequence of Pseudoalteromonas aurantia.</title>
        <authorList>
            <person name="Xie B.-B."/>
            <person name="Rong J.-C."/>
            <person name="Qin Q.-L."/>
            <person name="Zhang Y.-Z."/>
        </authorList>
    </citation>
    <scope>NUCLEOTIDE SEQUENCE [LARGE SCALE GENOMIC DNA]</scope>
    <source>
        <strain evidence="6 7">208</strain>
    </source>
</reference>
<keyword evidence="7" id="KW-1185">Reference proteome</keyword>
<comment type="similarity">
    <text evidence="3">Belongs to the Orn/Lys/Arg decarboxylase class-II family.</text>
</comment>
<name>A0ABR9E7X2_9GAMM</name>
<dbReference type="Gene3D" id="3.20.20.10">
    <property type="entry name" value="Alanine racemase"/>
    <property type="match status" value="1"/>
</dbReference>
<dbReference type="EMBL" id="AQGV01000009">
    <property type="protein sequence ID" value="MBE0366409.1"/>
    <property type="molecule type" value="Genomic_DNA"/>
</dbReference>
<feature type="domain" description="Orn/DAP/Arg decarboxylase 2 N-terminal" evidence="5">
    <location>
        <begin position="52"/>
        <end position="297"/>
    </location>
</feature>
<comment type="cofactor">
    <cofactor evidence="1">
        <name>pyridoxal 5'-phosphate</name>
        <dbReference type="ChEBI" id="CHEBI:597326"/>
    </cofactor>
</comment>
<evidence type="ECO:0000256" key="3">
    <source>
        <dbReference type="RuleBase" id="RU003737"/>
    </source>
</evidence>
<gene>
    <name evidence="6" type="primary">lysA</name>
    <name evidence="6" type="ORF">PAUR_a3412</name>
</gene>
<dbReference type="CDD" id="cd06839">
    <property type="entry name" value="PLPDE_III_Btrk_like"/>
    <property type="match status" value="1"/>
</dbReference>
<evidence type="ECO:0000256" key="1">
    <source>
        <dbReference type="ARBA" id="ARBA00001933"/>
    </source>
</evidence>
<accession>A0ABR9E7X2</accession>
<dbReference type="PANTHER" id="PTHR43727:SF2">
    <property type="entry name" value="GROUP IV DECARBOXYLASE"/>
    <property type="match status" value="1"/>
</dbReference>